<feature type="region of interest" description="Disordered" evidence="2">
    <location>
        <begin position="512"/>
        <end position="548"/>
    </location>
</feature>
<accession>A0A8H5HA03</accession>
<protein>
    <submittedName>
        <fullName evidence="3">Uncharacterized protein</fullName>
    </submittedName>
</protein>
<feature type="compositionally biased region" description="Basic and acidic residues" evidence="2">
    <location>
        <begin position="301"/>
        <end position="317"/>
    </location>
</feature>
<organism evidence="3 4">
    <name type="scientific">Tricholomella constricta</name>
    <dbReference type="NCBI Taxonomy" id="117010"/>
    <lineage>
        <taxon>Eukaryota</taxon>
        <taxon>Fungi</taxon>
        <taxon>Dikarya</taxon>
        <taxon>Basidiomycota</taxon>
        <taxon>Agaricomycotina</taxon>
        <taxon>Agaricomycetes</taxon>
        <taxon>Agaricomycetidae</taxon>
        <taxon>Agaricales</taxon>
        <taxon>Tricholomatineae</taxon>
        <taxon>Lyophyllaceae</taxon>
        <taxon>Tricholomella</taxon>
    </lineage>
</organism>
<comment type="caution">
    <text evidence="3">The sequence shown here is derived from an EMBL/GenBank/DDBJ whole genome shotgun (WGS) entry which is preliminary data.</text>
</comment>
<evidence type="ECO:0000256" key="2">
    <source>
        <dbReference type="SAM" id="MobiDB-lite"/>
    </source>
</evidence>
<feature type="region of interest" description="Disordered" evidence="2">
    <location>
        <begin position="271"/>
        <end position="325"/>
    </location>
</feature>
<name>A0A8H5HA03_9AGAR</name>
<evidence type="ECO:0000256" key="1">
    <source>
        <dbReference type="SAM" id="Coils"/>
    </source>
</evidence>
<evidence type="ECO:0000313" key="3">
    <source>
        <dbReference type="EMBL" id="KAF5379424.1"/>
    </source>
</evidence>
<dbReference type="EMBL" id="JAACJP010000016">
    <property type="protein sequence ID" value="KAF5379424.1"/>
    <property type="molecule type" value="Genomic_DNA"/>
</dbReference>
<dbReference type="Proteomes" id="UP000565441">
    <property type="component" value="Unassembled WGS sequence"/>
</dbReference>
<keyword evidence="1" id="KW-0175">Coiled coil</keyword>
<gene>
    <name evidence="3" type="ORF">D9615_006622</name>
</gene>
<proteinExistence type="predicted"/>
<evidence type="ECO:0000313" key="4">
    <source>
        <dbReference type="Proteomes" id="UP000565441"/>
    </source>
</evidence>
<dbReference type="AlphaFoldDB" id="A0A8H5HA03"/>
<feature type="coiled-coil region" evidence="1">
    <location>
        <begin position="325"/>
        <end position="352"/>
    </location>
</feature>
<reference evidence="3 4" key="1">
    <citation type="journal article" date="2020" name="ISME J.">
        <title>Uncovering the hidden diversity of litter-decomposition mechanisms in mushroom-forming fungi.</title>
        <authorList>
            <person name="Floudas D."/>
            <person name="Bentzer J."/>
            <person name="Ahren D."/>
            <person name="Johansson T."/>
            <person name="Persson P."/>
            <person name="Tunlid A."/>
        </authorList>
    </citation>
    <scope>NUCLEOTIDE SEQUENCE [LARGE SCALE GENOMIC DNA]</scope>
    <source>
        <strain evidence="3 4">CBS 661.87</strain>
    </source>
</reference>
<feature type="region of interest" description="Disordered" evidence="2">
    <location>
        <begin position="393"/>
        <end position="412"/>
    </location>
</feature>
<feature type="compositionally biased region" description="Basic and acidic residues" evidence="2">
    <location>
        <begin position="271"/>
        <end position="284"/>
    </location>
</feature>
<keyword evidence="4" id="KW-1185">Reference proteome</keyword>
<sequence>MEFMPTVALSFVQELTSKPNDPLSAAKALFSTCNGDMDEDRIVEKGCQASNSRFIFNSANAGEVALLCDTLHTTYPGHFKDTDDDGDDHDKTITETDNLLLVLAELEILDLQVSGMVAGIVQLPPSDVLRSLSETDPAVLFGNQVASSTLEYKFSGSCCVRELLTAKLYTTSSKHGPAYSMPTQSRRNLDDFQPSTELCKESLLPPRPSSPVWLGEELGLVPGEDGWNGYIDEPMPRPLENWVMHWEPSESEHECNVTEQQLNDVSFSFEGKESQITSDKDCSRLRNIKARTTQPLPRDPLPARERNAHPGQPDKPKVYRTPKQMQKMRDEAAILDAQIEAMQIEKLRLSKELDTRYGEASTARVSSIQTLSDLKNYYNISDNMQEGAAEDLVDDVEEKDAEAQQQDPSDEEQEFFDVYDDRDGEDLSMDLDVWLPEEPTPRIVVKKKAELKEIPSLKGMVKERPSHLAGINQQWLTATLTSRSKKKTAMKNIPISGLDDDDVKDTARNYVDVGDTDSEDNHDTAQATPRLAKPAVTSRKYTKTPSVAPVKSSSSAVTRKPIIIKTNPSLIANYSLGDDIDESVEHPKFLVKVWESQFLPTMYHLFFSSEDVFAILTKGSDELLEFITKVLDVVVPGHSYTVREGTKLYATVYDYLGEKVSKLGSRGIEVVDTFLKQPDYHNNPEATRGYIKWALRGDGPSIYGRPTPEECEVKSKKKEDGYIAPKEVFESRFVVDTTSPFLKLMKGSVWDFGWSYGGVALAVVSVERGFRVAKLRLKDPKAKPPVFGRHQVGPALNGVLEIARKLSVQRREKLLDLFGLTTDIAQDSLKKCALVEDDSDDEDMYTRMVHFPSQKSPERQFAEKLMLLSLGYRLRPRYDPDWIPSWSKDMGKMAFIRMLLHEDALHLYCALHLVNDSARLSDGQKVVLKLVDYASTETTISRYFSEEPQRSDPRNHCVPILDVISLPNHPSKALLVMPLLYAFDRLPFRRVGEFAEAMQQFIENCPQVRSRSVHQIFELTTPRAACRPNLVMDASKVIPKGFHFQRPNTHDGVTRKFDWLERWSVKPNKYYFTNFASSAVYPEEQSTETRINPQAEAEVVNLLRCDPFKQDVKQLGATLLRVVQEHHGLEPFLPILELMTLPTQRLVPRLTSC</sequence>
<feature type="region of interest" description="Disordered" evidence="2">
    <location>
        <begin position="482"/>
        <end position="501"/>
    </location>
</feature>
<dbReference type="OrthoDB" id="3070163at2759"/>